<dbReference type="InterPro" id="IPR027417">
    <property type="entry name" value="P-loop_NTPase"/>
</dbReference>
<dbReference type="OrthoDB" id="5593012at2759"/>
<protein>
    <recommendedName>
        <fullName evidence="21">Dynein axonemal heavy chain 7</fullName>
    </recommendedName>
    <alternativeName>
        <fullName evidence="23">Axonemal beta dynein heavy chain 7</fullName>
    </alternativeName>
    <alternativeName>
        <fullName evidence="22">Ciliary dynein heavy chain 7</fullName>
    </alternativeName>
</protein>
<evidence type="ECO:0000256" key="4">
    <source>
        <dbReference type="ARBA" id="ARBA00008887"/>
    </source>
</evidence>
<dbReference type="Gene3D" id="1.10.8.710">
    <property type="match status" value="1"/>
</dbReference>
<keyword evidence="18" id="KW-0206">Cytoskeleton</keyword>
<dbReference type="FunFam" id="3.40.50.300:FF:000153">
    <property type="entry name" value="Dynein axonemal heavy chain 1"/>
    <property type="match status" value="1"/>
</dbReference>
<feature type="transmembrane region" description="Helical" evidence="26">
    <location>
        <begin position="3406"/>
        <end position="3424"/>
    </location>
</feature>
<dbReference type="InterPro" id="IPR018247">
    <property type="entry name" value="EF_Hand_1_Ca_BS"/>
</dbReference>
<dbReference type="Gene3D" id="3.40.50.300">
    <property type="entry name" value="P-loop containing nucleotide triphosphate hydrolases"/>
    <property type="match status" value="5"/>
</dbReference>
<evidence type="ECO:0000256" key="3">
    <source>
        <dbReference type="ARBA" id="ARBA00004430"/>
    </source>
</evidence>
<dbReference type="InterPro" id="IPR017441">
    <property type="entry name" value="Protein_kinase_ATP_BS"/>
</dbReference>
<dbReference type="Gene3D" id="1.10.8.1220">
    <property type="match status" value="1"/>
</dbReference>
<feature type="transmembrane region" description="Helical" evidence="26">
    <location>
        <begin position="3257"/>
        <end position="3281"/>
    </location>
</feature>
<dbReference type="GO" id="GO:0005524">
    <property type="term" value="F:ATP binding"/>
    <property type="evidence" value="ECO:0007669"/>
    <property type="project" value="UniProtKB-UniRule"/>
</dbReference>
<dbReference type="FunFam" id="1.10.510.10:FF:000100">
    <property type="entry name" value="inhibitor of nuclear factor kappa-B kinase subunit epsilon"/>
    <property type="match status" value="1"/>
</dbReference>
<feature type="coiled-coil region" evidence="25">
    <location>
        <begin position="172"/>
        <end position="199"/>
    </location>
</feature>
<accession>A0A812BDJ9</accession>
<dbReference type="FunFam" id="1.10.472.130:FF:000005">
    <property type="entry name" value="Dynein axonemal heavy chain 7"/>
    <property type="match status" value="1"/>
</dbReference>
<organism evidence="29 30">
    <name type="scientific">Acanthosepion pharaonis</name>
    <name type="common">Pharaoh cuttlefish</name>
    <name type="synonym">Sepia pharaonis</name>
    <dbReference type="NCBI Taxonomy" id="158019"/>
    <lineage>
        <taxon>Eukaryota</taxon>
        <taxon>Metazoa</taxon>
        <taxon>Spiralia</taxon>
        <taxon>Lophotrochozoa</taxon>
        <taxon>Mollusca</taxon>
        <taxon>Cephalopoda</taxon>
        <taxon>Coleoidea</taxon>
        <taxon>Decapodiformes</taxon>
        <taxon>Sepiida</taxon>
        <taxon>Sepiina</taxon>
        <taxon>Sepiidae</taxon>
        <taxon>Acanthosepion</taxon>
    </lineage>
</organism>
<dbReference type="Gene3D" id="1.20.920.30">
    <property type="match status" value="1"/>
</dbReference>
<evidence type="ECO:0000256" key="15">
    <source>
        <dbReference type="ARBA" id="ARBA00023069"/>
    </source>
</evidence>
<dbReference type="InterPro" id="IPR004273">
    <property type="entry name" value="Dynein_heavy_D6_P-loop"/>
</dbReference>
<keyword evidence="9 24" id="KW-0547">Nucleotide-binding</keyword>
<dbReference type="FunFam" id="1.10.287.2620:FF:000002">
    <property type="entry name" value="Dynein heavy chain 2, axonemal"/>
    <property type="match status" value="1"/>
</dbReference>
<dbReference type="GO" id="GO:0016020">
    <property type="term" value="C:membrane"/>
    <property type="evidence" value="ECO:0007669"/>
    <property type="project" value="UniProtKB-SubCell"/>
</dbReference>
<keyword evidence="5" id="KW-0963">Cytoplasm</keyword>
<dbReference type="GO" id="GO:0007018">
    <property type="term" value="P:microtubule-based movement"/>
    <property type="evidence" value="ECO:0007669"/>
    <property type="project" value="InterPro"/>
</dbReference>
<evidence type="ECO:0000256" key="20">
    <source>
        <dbReference type="ARBA" id="ARBA00062885"/>
    </source>
</evidence>
<evidence type="ECO:0000256" key="24">
    <source>
        <dbReference type="PROSITE-ProRule" id="PRU10141"/>
    </source>
</evidence>
<evidence type="ECO:0000256" key="25">
    <source>
        <dbReference type="SAM" id="Coils"/>
    </source>
</evidence>
<dbReference type="FunFam" id="3.40.50.300:FF:000044">
    <property type="entry name" value="Dynein heavy chain 5, axonemal"/>
    <property type="match status" value="1"/>
</dbReference>
<dbReference type="FunFam" id="3.40.50.300:FF:000223">
    <property type="entry name" value="Dynein heavy chain 3, axonemal"/>
    <property type="match status" value="1"/>
</dbReference>
<evidence type="ECO:0000256" key="10">
    <source>
        <dbReference type="ARBA" id="ARBA00022840"/>
    </source>
</evidence>
<dbReference type="PRINTS" id="PR00171">
    <property type="entry name" value="SUGRTRNSPORT"/>
</dbReference>
<evidence type="ECO:0000256" key="16">
    <source>
        <dbReference type="ARBA" id="ARBA00023136"/>
    </source>
</evidence>
<keyword evidence="16 26" id="KW-0472">Membrane</keyword>
<dbReference type="FunFam" id="3.40.50.300:FF:002141">
    <property type="entry name" value="Dynein heavy chain"/>
    <property type="match status" value="1"/>
</dbReference>
<dbReference type="GO" id="GO:0004672">
    <property type="term" value="F:protein kinase activity"/>
    <property type="evidence" value="ECO:0007669"/>
    <property type="project" value="InterPro"/>
</dbReference>
<dbReference type="Pfam" id="PF12777">
    <property type="entry name" value="MT"/>
    <property type="match status" value="1"/>
</dbReference>
<dbReference type="InterPro" id="IPR035706">
    <property type="entry name" value="AAA_9"/>
</dbReference>
<keyword evidence="13" id="KW-0243">Dynein</keyword>
<evidence type="ECO:0000256" key="7">
    <source>
        <dbReference type="ARBA" id="ARBA00022701"/>
    </source>
</evidence>
<dbReference type="InterPro" id="IPR024743">
    <property type="entry name" value="Dynein_HC_stalk"/>
</dbReference>
<keyword evidence="10 24" id="KW-0067">ATP-binding</keyword>
<dbReference type="Pfam" id="PF00069">
    <property type="entry name" value="Pkinase"/>
    <property type="match status" value="1"/>
</dbReference>
<comment type="subcellular location">
    <subcellularLocation>
        <location evidence="2">Cell projection</location>
        <location evidence="2">Cilium</location>
        <location evidence="2">Flagellum</location>
    </subcellularLocation>
    <subcellularLocation>
        <location evidence="3">Cytoplasm</location>
        <location evidence="3">Cytoskeleton</location>
        <location evidence="3">Cilium axoneme</location>
    </subcellularLocation>
    <subcellularLocation>
        <location evidence="1">Membrane</location>
        <topology evidence="1">Multi-pass membrane protein</topology>
    </subcellularLocation>
</comment>
<evidence type="ECO:0000256" key="2">
    <source>
        <dbReference type="ARBA" id="ARBA00004230"/>
    </source>
</evidence>
<dbReference type="Pfam" id="PF00083">
    <property type="entry name" value="Sugar_tr"/>
    <property type="match status" value="2"/>
</dbReference>
<feature type="transmembrane region" description="Helical" evidence="26">
    <location>
        <begin position="3101"/>
        <end position="3122"/>
    </location>
</feature>
<dbReference type="Pfam" id="PF12780">
    <property type="entry name" value="AAA_8"/>
    <property type="match status" value="1"/>
</dbReference>
<evidence type="ECO:0000256" key="17">
    <source>
        <dbReference type="ARBA" id="ARBA00023175"/>
    </source>
</evidence>
<dbReference type="PANTHER" id="PTHR22878">
    <property type="entry name" value="DYNEIN HEAVY CHAIN 6, AXONEMAL-LIKE-RELATED"/>
    <property type="match status" value="1"/>
</dbReference>
<evidence type="ECO:0000313" key="30">
    <source>
        <dbReference type="Proteomes" id="UP000597762"/>
    </source>
</evidence>
<dbReference type="InterPro" id="IPR041589">
    <property type="entry name" value="DNAH3_AAA_lid_1"/>
</dbReference>
<dbReference type="GO" id="GO:0022857">
    <property type="term" value="F:transmembrane transporter activity"/>
    <property type="evidence" value="ECO:0007669"/>
    <property type="project" value="InterPro"/>
</dbReference>
<reference evidence="29" key="1">
    <citation type="submission" date="2021-01" db="EMBL/GenBank/DDBJ databases">
        <authorList>
            <person name="Li R."/>
            <person name="Bekaert M."/>
        </authorList>
    </citation>
    <scope>NUCLEOTIDE SEQUENCE</scope>
    <source>
        <strain evidence="29">Farmed</strain>
    </source>
</reference>
<dbReference type="Gene3D" id="3.20.180.20">
    <property type="entry name" value="Dynein heavy chain, N-terminal domain 2"/>
    <property type="match status" value="1"/>
</dbReference>
<feature type="domain" description="EF-hand" evidence="28">
    <location>
        <begin position="1796"/>
        <end position="1831"/>
    </location>
</feature>
<keyword evidence="14 25" id="KW-0175">Coiled coil</keyword>
<dbReference type="FunFam" id="3.20.180.20:FF:000003">
    <property type="entry name" value="Dynein heavy chain 12, axonemal"/>
    <property type="match status" value="1"/>
</dbReference>
<evidence type="ECO:0000256" key="19">
    <source>
        <dbReference type="ARBA" id="ARBA00023273"/>
    </source>
</evidence>
<dbReference type="InterPro" id="IPR042228">
    <property type="entry name" value="Dynein_linker_3"/>
</dbReference>
<dbReference type="Proteomes" id="UP000597762">
    <property type="component" value="Unassembled WGS sequence"/>
</dbReference>
<evidence type="ECO:0000256" key="23">
    <source>
        <dbReference type="ARBA" id="ARBA00082102"/>
    </source>
</evidence>
<dbReference type="FunFam" id="1.10.8.710:FF:000004">
    <property type="entry name" value="Dynein axonemal heavy chain 6"/>
    <property type="match status" value="1"/>
</dbReference>
<feature type="domain" description="Protein kinase" evidence="27">
    <location>
        <begin position="3459"/>
        <end position="3754"/>
    </location>
</feature>
<evidence type="ECO:0000256" key="1">
    <source>
        <dbReference type="ARBA" id="ARBA00004141"/>
    </source>
</evidence>
<dbReference type="Gene3D" id="1.20.58.1120">
    <property type="match status" value="1"/>
</dbReference>
<dbReference type="GO" id="GO:0005509">
    <property type="term" value="F:calcium ion binding"/>
    <property type="evidence" value="ECO:0007669"/>
    <property type="project" value="InterPro"/>
</dbReference>
<dbReference type="InterPro" id="IPR043157">
    <property type="entry name" value="Dynein_AAA1S"/>
</dbReference>
<evidence type="ECO:0000256" key="22">
    <source>
        <dbReference type="ARBA" id="ARBA00078543"/>
    </source>
</evidence>
<dbReference type="InterPro" id="IPR002048">
    <property type="entry name" value="EF_hand_dom"/>
</dbReference>
<feature type="coiled-coil region" evidence="25">
    <location>
        <begin position="2370"/>
        <end position="2421"/>
    </location>
</feature>
<dbReference type="Gene3D" id="6.10.140.1060">
    <property type="match status" value="1"/>
</dbReference>
<dbReference type="Pfam" id="PF12781">
    <property type="entry name" value="AAA_9"/>
    <property type="match status" value="1"/>
</dbReference>
<dbReference type="FunFam" id="1.20.920.20:FF:000006">
    <property type="entry name" value="Dynein, axonemal, heavy chain 6"/>
    <property type="match status" value="1"/>
</dbReference>
<comment type="similarity">
    <text evidence="4">Belongs to the dynein heavy chain family.</text>
</comment>
<comment type="caution">
    <text evidence="29">The sequence shown here is derived from an EMBL/GenBank/DDBJ whole genome shotgun (WGS) entry which is preliminary data.</text>
</comment>
<keyword evidence="17" id="KW-0505">Motor protein</keyword>
<dbReference type="Gene3D" id="1.20.1250.20">
    <property type="entry name" value="MFS general substrate transporter like domains"/>
    <property type="match status" value="1"/>
</dbReference>
<keyword evidence="8" id="KW-0677">Repeat</keyword>
<dbReference type="InterPro" id="IPR011009">
    <property type="entry name" value="Kinase-like_dom_sf"/>
</dbReference>
<feature type="transmembrane region" description="Helical" evidence="26">
    <location>
        <begin position="3228"/>
        <end position="3250"/>
    </location>
</feature>
<dbReference type="InterPro" id="IPR026983">
    <property type="entry name" value="DHC"/>
</dbReference>
<dbReference type="FunFam" id="1.10.8.1220:FF:000001">
    <property type="entry name" value="Dynein axonemal heavy chain 5"/>
    <property type="match status" value="1"/>
</dbReference>
<dbReference type="InterPro" id="IPR013602">
    <property type="entry name" value="Dynein_heavy_linker"/>
</dbReference>
<feature type="coiled-coil region" evidence="25">
    <location>
        <begin position="239"/>
        <end position="299"/>
    </location>
</feature>
<evidence type="ECO:0000256" key="26">
    <source>
        <dbReference type="SAM" id="Phobius"/>
    </source>
</evidence>
<dbReference type="GO" id="GO:0005858">
    <property type="term" value="C:axonemal dynein complex"/>
    <property type="evidence" value="ECO:0007669"/>
    <property type="project" value="UniProtKB-ARBA"/>
</dbReference>
<dbReference type="PROSITE" id="PS50222">
    <property type="entry name" value="EF_HAND_2"/>
    <property type="match status" value="1"/>
</dbReference>
<dbReference type="Gene3D" id="1.10.287.2620">
    <property type="match status" value="1"/>
</dbReference>
<dbReference type="InterPro" id="IPR024317">
    <property type="entry name" value="Dynein_heavy_chain_D4_dom"/>
</dbReference>
<evidence type="ECO:0000259" key="27">
    <source>
        <dbReference type="PROSITE" id="PS50011"/>
    </source>
</evidence>
<dbReference type="InterPro" id="IPR000719">
    <property type="entry name" value="Prot_kinase_dom"/>
</dbReference>
<dbReference type="Pfam" id="PF12774">
    <property type="entry name" value="AAA_6"/>
    <property type="match status" value="1"/>
</dbReference>
<proteinExistence type="inferred from homology"/>
<dbReference type="SMART" id="SM00220">
    <property type="entry name" value="S_TKc"/>
    <property type="match status" value="1"/>
</dbReference>
<comment type="subunit">
    <text evidence="20">The dynein complex consists of at least two heavy chains and a number of intermediate and light chains.</text>
</comment>
<dbReference type="FunFam" id="1.20.920.30:FF:000002">
    <property type="entry name" value="Dynein axonemal heavy chain 3"/>
    <property type="match status" value="1"/>
</dbReference>
<evidence type="ECO:0000259" key="28">
    <source>
        <dbReference type="PROSITE" id="PS50222"/>
    </source>
</evidence>
<sequence>MIPRIDVLGRPNNKSFLKPVVLEEVLLSHQQKVQKYLSQQSQQPKDYIRVFRKYQTLICRQAEEEMEAFIEQPNSFADYCTQVDKYQKFTDDLTYPHIQVLRLNMFEIHCEELYHSLGLKAGMIRQQILDKIRNDYISQMKNITQQLSDITTKALTTPSNTAHLMELKKEVYNIENEQIPELEKRLADLLKQLNFLLNTVHVQAKDMELSTSTMNWYRRMPDVFMEHAVLIEEKQQQFKEDLKLRKERLTEDLETYSKQSEEFRTYGDIDEVKKYARKAQALEAKLNTAGEKIEAINEEEESFELDVTTFPQRQQLLTFIKPYINLYNTSNDFNEKYSAWMHGPMTEVHPDTVETEVGNMWRELYKLRKFFDSVPAPKSIASKMKSKVDNFKTHMPIVQTLFNPGLRERHWEQISEIIGFALRGDPSNTLHKIVKMNLEPYIDSFETISDSASKEFSLEKALQKMKAEWEPLTFTVIPYRQTGIYILSSIEDIQLLLDDHIVKTLTMRGSPFIKPIEAETKEWEQNLTHLQDILDVWIKVQSIWMYLEPVFSSPDIVMQMPEEGRRFGVVEKTWRSIMASVCEDNRALSVVKIDKMYKKLCDCNKSLEHIQKGLNEYLEKKRLYFPRFFFLSNEELLEILSETKDPTRVQPHLKKCFEGIAKLQFTDTLDITHMLSSEGEVVLLKNVISTSKARGQVEKWLLELETSMLATLHKIIGEAITDYENAKRVEWVRNWTGQVVLCVSQMHWTICVTSAIRTGLGALQIFLEQNNDQIKEVVELVRGDLSKQNRVTLQALIVLDVHARDVLSILVNKNVSDELDFEWLSQLRYYWIDNEMETRMINSMLKYGYEYLGNSSRLVITPLTDRCYRTLFGALHLHLGGAPEGPAGTGKTETTKDLAKAVAKQCVVFNCSDGLDYIALGKFFKGLASCGAWSCFDEFNRIDLEVLSVVAQQILTIQRGINSGSDTLLFEGTEIKLDPTCSVFITMNPGYAGRSELPDNLKALFRTVAMMVPDYAMIAEISLYSCGFIQARPLSVKIVATYRLCSEQLSCQHHYDYGMRAVKSVLTAAANLKLKYPTENEDILILRSIIDVNMPKFLDHDLPLFHGITSDLFPGITLPDPDYKIFNKAVKSNCLKMNLQCTPYFLQKIQQVYEMMIVRHGFMIVGEPFAGKTSSYRVLAAALGDIHEMGLMGENKVNITVINPKSITMGQLYGQFDPMSHEWSDGVLAVSYRSFAVSQTPARKWLIFDGPVDAIWIENMNTVLDDNKKLCLMSGEIIQLAPTTNLIFEPMDLEAASPATVSRCGMIYMEPLSLGWRPLFSSWLNTLPPTMNDTYKGIITDLFERFLDSCLWLIRKGKVRELSATSDSNIARSLMNLMECMMDELSEETRVVNMEVHEVLSWLESIFFFSLTWSVGATCDEVGRQIFNDLIRELIDGAMSDETYKKYDFINRVDAPVKPYLNPFPSKGSIFDYKFDKVETATWVTWKEEIRLAPPIPKDATFNEIIVPTVDTVRYTEVLKMLITHGKSVLFVGPTGTGKSCYITEFLLSKMDKTKFAANILNFSAQTTANQTQNIIMSKLDKRKKGVFGPAIGKKSVIFVDDLNMPARETYGAQPPIELLRQWFDHGNWYDLKDVSRIELVDLQLVAAMGPPGGGRNPITPRFLRHFNTITINEFNDNVMCSIFKKILDWHLVKNNFSSDFESFSVKIINATLNIYKGAMENLLPTPKKSHYLFNLRDFSRVVAGLLLSLPETVPSPDSFSRLWVHEVLRVFYDRLVDNDDQKWLFNCIVQVCSETMETDFHKLFSDLDSDEDGIVTEEDIRTLIYCNFGDPKSDKGYYKAVTDTESLREVIENYLDEYNNMSKRTMNLVLFKFAIEHVSKISRILKQSRSHALLVGVGGSGRQSLTRLTAFMADYAIFQVEISKSYTKVEWKDDLKMILKKATETENHAVFLFTDTQIKEESFLEDINNLLNAGEVPNLYQIDEKAEICENMRKLDKQRDKAKQTDGSPVALFNMFIQRVREQLHIVLAMSPIGNAFRERLRKFPSLVNCCTINWFQPWPEDALEGVAKRFLADIELSDEERQGCIDICKMFHTSTSELSKRFFDELGRYNYVTPTSYLELMGTFQTLLERKRNENTKLKHRYVVGLDKLLSAASEVAVMQTDLVDLKAELIVAGKAVDEMMVIVEKESTEVARKEKLVKADEAVANEQAEAANAIKNECDADLAEALPALHSALSALDTLTPQDITLVKSMNNPPHLIRLVMEAVCVLKGGKPDRVPDPSGSGKMIEDYWPSSKRILGDIKFLESLHNFNKDNIPPAIMRQIRTKYISNPDFDPEKIKVASTACEGLCKWVRALDVYDKVAKVVAPKKESLAKAEKELSVAMQSLEKQRASLREVQDKLDRLNLQMEQNKKKRIDLENQVNLCTTKMHRAQQLIGDLGGEKERWSQAAESLKHAYINMTGDVLVASGIIAYLGAFTPSFRHDQVVEWVNEVKNCGLPCSDSFSLVHTLGDPVSIRAWNIAGLPTDSFSIENGIIMTNAHRWPLMIDPEGQANKWIKNMEKSNNLAVVKITDSDLVRVLENCIQFGTPVLMENVGEDIDPMLEPLLLKQTFKLSGALCIRLGDSVLEYSEDFKFYMTTKLRNPHYLPETAVKVALLNFMITEDGLKDQLQGIVVAKERPELEEEKNFLILQGAENKRLLKEIEDKILEVLSSSEGNILEDETAINILSSSKSVSDDISAKQAVAEETENKIDVARSGYQPIAFHSTTLFFTITSLSNIDPMYQYSLTWFINLFILSIANAEPSEDLKLRLQNLNSHFTYSLYVNICRSLFEKDKLLFSFILCINILKANHEIDEEEYRFLLTGGIGVDNPLENPSSWLPLKSWNEICRLDHLSHFTSIRKEFQEHANVWKPIYDSLTPHKEPFPGKWNNLNHIQKMLILRCLRADKIVPCIQEFVTVKLSKKFIEPPPFDLQRSFDDSNCCSPLLFVLSPGADPLASLLKFAADQGFAAMKFDSLSLGQGQGPIAIKMIEKGFKEGTWVLLQNCHLAASWMPTLEKICEEFNPDIVHPDFRKFDININVFHLLPLPFVSGFFSYNKTNGWRYIWGFQGILGVIQFFGLLFLPESPRWFMQKSLKKEARDILMRIRNGKNVDEEISEIEASFQEIQRSNEKSGVDVLIRMMKTPSVRRALMVGCGLQFFAQFSGVNTVIYYSGIIIQMSGVGDVSTAIWNSVIINCFNLTFAIVGVWLVDAVGRRKLAIIGLFGLFLSSCCLATTFLMAVIHSPVVSRRTDLSNNTCSTYSLCDSCIQDTSCGFCFEDKNDVINGICLPVSSSLNTLPEVGACNSSSTNFEPAKTWAYDYCPVSFSWVAVVGLALFLMFYAPSVGPLPWTINAEIYPLWARSSGNGLASMTCGFCNLISTATFLAFVRAVHSYGVFYVMSFIALLKLSEEMHESESFIYSQDDILGHGATSNVYKGISKKDGSFCALKVFKNKRDSTWKILKRELDILTKIKHENIVRIFGMEIDGCTGQPIIIMEFLNRGTLYDQLREPENLYGFCDQMFLSLLKDLAAGLTQLQIAGIVHRDIKPTNILRSIVSEGREIYKLSDFGTAKAISGEDEMESIVGTEEYVHPAMFEKAFLNREAELISSIHLDQWSLGITLYHVATGKVPFQTKEGLRRNRMCRLQMIKQKPSGVICAREHEDGGIIWERELPATCILSRFLSKEIGNTISHLLETNLAKAWTIPDFLRNVETLLKKVPVHVMQPSQDRLEIFYLNPQDTIPHLKDAIAQEWEIPGQQQLLFHGCINLTLPFETKSISEYPTTRLGQPIILIEKNLIKDIKIPTLLIETISFPKEISAKDSSIAVQICAQIYKMMRHFHHHSHIHDCMMYTVGIINSLISSEIRNTQLLMGHFNYHSLKQEYKSSFESVNILENFTGYSTIRKKYKNVKILFKEAEKLSKIIKSRNIITANVYYNVAERNYLEAIFKKVKANFDEHEKLFAKVREDFQNWQRKSLNALEVISNLKKRLIAETTFQKIYENTKWDKKIRQQTNELIACSKTEANRLSDLNSALDQLVSFDMCFK</sequence>
<keyword evidence="19" id="KW-0966">Cell projection</keyword>
<evidence type="ECO:0000256" key="11">
    <source>
        <dbReference type="ARBA" id="ARBA00022846"/>
    </source>
</evidence>
<evidence type="ECO:0000256" key="12">
    <source>
        <dbReference type="ARBA" id="ARBA00022989"/>
    </source>
</evidence>
<dbReference type="Pfam" id="PF08393">
    <property type="entry name" value="DHC_N2"/>
    <property type="match status" value="1"/>
</dbReference>
<evidence type="ECO:0000256" key="9">
    <source>
        <dbReference type="ARBA" id="ARBA00022741"/>
    </source>
</evidence>
<keyword evidence="15" id="KW-0969">Cilium</keyword>
<dbReference type="InterPro" id="IPR041466">
    <property type="entry name" value="Dynein_AAA5_ext"/>
</dbReference>
<dbReference type="Pfam" id="PF03028">
    <property type="entry name" value="Dynein_heavy"/>
    <property type="match status" value="1"/>
</dbReference>
<keyword evidence="12 26" id="KW-1133">Transmembrane helix</keyword>
<dbReference type="Gene3D" id="3.10.20.90">
    <property type="entry name" value="Phosphatidylinositol 3-kinase Catalytic Subunit, Chain A, domain 1"/>
    <property type="match status" value="1"/>
</dbReference>
<dbReference type="InterPro" id="IPR042222">
    <property type="entry name" value="Dynein_2_N"/>
</dbReference>
<evidence type="ECO:0000256" key="6">
    <source>
        <dbReference type="ARBA" id="ARBA00022692"/>
    </source>
</evidence>
<dbReference type="InterPro" id="IPR003663">
    <property type="entry name" value="Sugar/inositol_transpt"/>
</dbReference>
<dbReference type="InterPro" id="IPR005828">
    <property type="entry name" value="MFS_sugar_transport-like"/>
</dbReference>
<keyword evidence="30" id="KW-1185">Reference proteome</keyword>
<dbReference type="Pfam" id="PF17852">
    <property type="entry name" value="Dynein_AAA_lid"/>
    <property type="match status" value="1"/>
</dbReference>
<dbReference type="PROSITE" id="PS00107">
    <property type="entry name" value="PROTEIN_KINASE_ATP"/>
    <property type="match status" value="1"/>
</dbReference>
<dbReference type="SUPFAM" id="SSF52540">
    <property type="entry name" value="P-loop containing nucleoside triphosphate hydrolases"/>
    <property type="match status" value="4"/>
</dbReference>
<keyword evidence="6 26" id="KW-0812">Transmembrane</keyword>
<dbReference type="GO" id="GO:0051959">
    <property type="term" value="F:dynein light intermediate chain binding"/>
    <property type="evidence" value="ECO:0007669"/>
    <property type="project" value="InterPro"/>
</dbReference>
<dbReference type="SUPFAM" id="SSF56112">
    <property type="entry name" value="Protein kinase-like (PK-like)"/>
    <property type="match status" value="1"/>
</dbReference>
<dbReference type="PROSITE" id="PS50011">
    <property type="entry name" value="PROTEIN_KINASE_DOM"/>
    <property type="match status" value="1"/>
</dbReference>
<dbReference type="FunFam" id="3.40.50.300:FF:001328">
    <property type="entry name" value="Dynein heavy chain 6, axonemal"/>
    <property type="match status" value="1"/>
</dbReference>
<dbReference type="Gene3D" id="3.30.200.20">
    <property type="entry name" value="Phosphorylase Kinase, domain 1"/>
    <property type="match status" value="1"/>
</dbReference>
<dbReference type="Gene3D" id="1.20.920.20">
    <property type="match status" value="1"/>
</dbReference>
<name>A0A812BDJ9_ACAPH</name>
<evidence type="ECO:0000256" key="13">
    <source>
        <dbReference type="ARBA" id="ARBA00023017"/>
    </source>
</evidence>
<feature type="transmembrane region" description="Helical" evidence="26">
    <location>
        <begin position="3365"/>
        <end position="3385"/>
    </location>
</feature>
<dbReference type="Gene3D" id="1.10.472.130">
    <property type="match status" value="1"/>
</dbReference>
<evidence type="ECO:0000313" key="29">
    <source>
        <dbReference type="EMBL" id="CAE1176413.1"/>
    </source>
</evidence>
<dbReference type="Pfam" id="PF17857">
    <property type="entry name" value="AAA_lid_1"/>
    <property type="match status" value="1"/>
</dbReference>
<gene>
    <name evidence="29" type="ORF">SPHA_14131</name>
</gene>
<dbReference type="GO" id="GO:0005874">
    <property type="term" value="C:microtubule"/>
    <property type="evidence" value="ECO:0007669"/>
    <property type="project" value="UniProtKB-KW"/>
</dbReference>
<dbReference type="GO" id="GO:0045505">
    <property type="term" value="F:dynein intermediate chain binding"/>
    <property type="evidence" value="ECO:0007669"/>
    <property type="project" value="InterPro"/>
</dbReference>
<dbReference type="Pfam" id="PF12775">
    <property type="entry name" value="AAA_7"/>
    <property type="match status" value="1"/>
</dbReference>
<evidence type="ECO:0000256" key="14">
    <source>
        <dbReference type="ARBA" id="ARBA00023054"/>
    </source>
</evidence>
<evidence type="ECO:0000256" key="8">
    <source>
        <dbReference type="ARBA" id="ARBA00022737"/>
    </source>
</evidence>
<dbReference type="PANTHER" id="PTHR22878:SF66">
    <property type="entry name" value="DYNEIN AXONEMAL HEAVY CHAIN 7"/>
    <property type="match status" value="1"/>
</dbReference>
<evidence type="ECO:0000256" key="5">
    <source>
        <dbReference type="ARBA" id="ARBA00022490"/>
    </source>
</evidence>
<dbReference type="FunFam" id="1.20.58.1120:FF:000005">
    <property type="entry name" value="Dynein, axonemal, heavy chain 12"/>
    <property type="match status" value="1"/>
</dbReference>
<feature type="binding site" evidence="24">
    <location>
        <position position="3488"/>
    </location>
    <ligand>
        <name>ATP</name>
        <dbReference type="ChEBI" id="CHEBI:30616"/>
    </ligand>
</feature>
<feature type="transmembrane region" description="Helical" evidence="26">
    <location>
        <begin position="3189"/>
        <end position="3216"/>
    </location>
</feature>
<keyword evidence="11" id="KW-0282">Flagellum</keyword>
<dbReference type="GO" id="GO:0008569">
    <property type="term" value="F:minus-end-directed microtubule motor activity"/>
    <property type="evidence" value="ECO:0007669"/>
    <property type="project" value="InterPro"/>
</dbReference>
<dbReference type="Gene3D" id="1.10.510.10">
    <property type="entry name" value="Transferase(Phosphotransferase) domain 1"/>
    <property type="match status" value="1"/>
</dbReference>
<dbReference type="SUPFAM" id="SSF103473">
    <property type="entry name" value="MFS general substrate transporter"/>
    <property type="match status" value="1"/>
</dbReference>
<dbReference type="Gene3D" id="1.20.140.100">
    <property type="entry name" value="Dynein heavy chain, N-terminal domain 2"/>
    <property type="match status" value="1"/>
</dbReference>
<dbReference type="EMBL" id="CAHIKZ030000480">
    <property type="protein sequence ID" value="CAE1176413.1"/>
    <property type="molecule type" value="Genomic_DNA"/>
</dbReference>
<dbReference type="InterPro" id="IPR036259">
    <property type="entry name" value="MFS_trans_sf"/>
</dbReference>
<evidence type="ECO:0000256" key="21">
    <source>
        <dbReference type="ARBA" id="ARBA00071816"/>
    </source>
</evidence>
<dbReference type="FunFam" id="1.20.140.100:FF:000004">
    <property type="entry name" value="Dynein axonemal heavy chain 6"/>
    <property type="match status" value="1"/>
</dbReference>
<keyword evidence="7" id="KW-0493">Microtubule</keyword>
<dbReference type="InterPro" id="IPR035699">
    <property type="entry name" value="AAA_6"/>
</dbReference>
<evidence type="ECO:0000256" key="18">
    <source>
        <dbReference type="ARBA" id="ARBA00023212"/>
    </source>
</evidence>
<dbReference type="PROSITE" id="PS00018">
    <property type="entry name" value="EF_HAND_1"/>
    <property type="match status" value="1"/>
</dbReference>
<dbReference type="GO" id="GO:0031514">
    <property type="term" value="C:motile cilium"/>
    <property type="evidence" value="ECO:0007669"/>
    <property type="project" value="UniProtKB-SubCell"/>
</dbReference>